<proteinExistence type="predicted"/>
<dbReference type="AlphaFoldDB" id="D3B466"/>
<reference evidence="1 2" key="1">
    <citation type="journal article" date="2011" name="Genome Res.">
        <title>Phylogeny-wide analysis of social amoeba genomes highlights ancient origins for complex intercellular communication.</title>
        <authorList>
            <person name="Heidel A.J."/>
            <person name="Lawal H.M."/>
            <person name="Felder M."/>
            <person name="Schilde C."/>
            <person name="Helps N.R."/>
            <person name="Tunggal B."/>
            <person name="Rivero F."/>
            <person name="John U."/>
            <person name="Schleicher M."/>
            <person name="Eichinger L."/>
            <person name="Platzer M."/>
            <person name="Noegel A.A."/>
            <person name="Schaap P."/>
            <person name="Gloeckner G."/>
        </authorList>
    </citation>
    <scope>NUCLEOTIDE SEQUENCE [LARGE SCALE GENOMIC DNA]</scope>
    <source>
        <strain evidence="2">ATCC 26659 / Pp 5 / PN500</strain>
    </source>
</reference>
<comment type="caution">
    <text evidence="1">The sequence shown here is derived from an EMBL/GenBank/DDBJ whole genome shotgun (WGS) entry which is preliminary data.</text>
</comment>
<gene>
    <name evidence="1" type="ORF">PPL_03187</name>
</gene>
<name>D3B466_HETP5</name>
<dbReference type="EMBL" id="ADBJ01000010">
    <property type="protein sequence ID" value="EFA84114.1"/>
    <property type="molecule type" value="Genomic_DNA"/>
</dbReference>
<dbReference type="GeneID" id="31358710"/>
<protein>
    <submittedName>
        <fullName evidence="1">Uncharacterized protein</fullName>
    </submittedName>
</protein>
<evidence type="ECO:0000313" key="1">
    <source>
        <dbReference type="EMBL" id="EFA84114.1"/>
    </source>
</evidence>
<dbReference type="Proteomes" id="UP000001396">
    <property type="component" value="Unassembled WGS sequence"/>
</dbReference>
<organism evidence="1 2">
    <name type="scientific">Heterostelium pallidum (strain ATCC 26659 / Pp 5 / PN500)</name>
    <name type="common">Cellular slime mold</name>
    <name type="synonym">Polysphondylium pallidum</name>
    <dbReference type="NCBI Taxonomy" id="670386"/>
    <lineage>
        <taxon>Eukaryota</taxon>
        <taxon>Amoebozoa</taxon>
        <taxon>Evosea</taxon>
        <taxon>Eumycetozoa</taxon>
        <taxon>Dictyostelia</taxon>
        <taxon>Acytosteliales</taxon>
        <taxon>Acytosteliaceae</taxon>
        <taxon>Heterostelium</taxon>
    </lineage>
</organism>
<accession>D3B466</accession>
<evidence type="ECO:0000313" key="2">
    <source>
        <dbReference type="Proteomes" id="UP000001396"/>
    </source>
</evidence>
<sequence length="110" mass="13373">MYHKNDGDENIDLHHNSLWKYELFYVLLNQHRCCCCCCCCTTREIFYFKWLLPLNSPQYNTTTHHHTYQNTIPSQVNKVRTIDNHYVIYNTTTTTIFYRRMDVIKLSKEK</sequence>
<dbReference type="RefSeq" id="XP_020436231.1">
    <property type="nucleotide sequence ID" value="XM_020574159.1"/>
</dbReference>
<dbReference type="InParanoid" id="D3B466"/>
<keyword evidence="2" id="KW-1185">Reference proteome</keyword>